<dbReference type="InterPro" id="IPR040383">
    <property type="entry name" value="HAKAI/CBLL2"/>
</dbReference>
<dbReference type="AlphaFoldDB" id="A0A5P1F5T7"/>
<organism evidence="4 5">
    <name type="scientific">Asparagus officinalis</name>
    <name type="common">Garden asparagus</name>
    <dbReference type="NCBI Taxonomy" id="4686"/>
    <lineage>
        <taxon>Eukaryota</taxon>
        <taxon>Viridiplantae</taxon>
        <taxon>Streptophyta</taxon>
        <taxon>Embryophyta</taxon>
        <taxon>Tracheophyta</taxon>
        <taxon>Spermatophyta</taxon>
        <taxon>Magnoliopsida</taxon>
        <taxon>Liliopsida</taxon>
        <taxon>Asparagales</taxon>
        <taxon>Asparagaceae</taxon>
        <taxon>Asparagoideae</taxon>
        <taxon>Asparagus</taxon>
    </lineage>
</organism>
<feature type="compositionally biased region" description="Polar residues" evidence="2">
    <location>
        <begin position="91"/>
        <end position="111"/>
    </location>
</feature>
<dbReference type="Proteomes" id="UP000243459">
    <property type="component" value="Chromosome 4"/>
</dbReference>
<name>A0A5P1F5T7_ASPOF</name>
<gene>
    <name evidence="4" type="ORF">A4U43_C04F34540</name>
</gene>
<keyword evidence="1" id="KW-0863">Zinc-finger</keyword>
<evidence type="ECO:0000256" key="2">
    <source>
        <dbReference type="SAM" id="MobiDB-lite"/>
    </source>
</evidence>
<dbReference type="PROSITE" id="PS00028">
    <property type="entry name" value="ZINC_FINGER_C2H2_1"/>
    <property type="match status" value="1"/>
</dbReference>
<evidence type="ECO:0000259" key="3">
    <source>
        <dbReference type="PROSITE" id="PS50157"/>
    </source>
</evidence>
<feature type="compositionally biased region" description="Basic and acidic residues" evidence="2">
    <location>
        <begin position="131"/>
        <end position="147"/>
    </location>
</feature>
<keyword evidence="1" id="KW-0862">Zinc</keyword>
<keyword evidence="5" id="KW-1185">Reference proteome</keyword>
<dbReference type="PROSITE" id="PS50157">
    <property type="entry name" value="ZINC_FINGER_C2H2_2"/>
    <property type="match status" value="1"/>
</dbReference>
<dbReference type="PANTHER" id="PTHR13480:SF0">
    <property type="entry name" value="E3 UBIQUITIN-PROTEIN LIGASE HAKAI"/>
    <property type="match status" value="1"/>
</dbReference>
<evidence type="ECO:0000313" key="5">
    <source>
        <dbReference type="Proteomes" id="UP000243459"/>
    </source>
</evidence>
<dbReference type="GO" id="GO:0061630">
    <property type="term" value="F:ubiquitin protein ligase activity"/>
    <property type="evidence" value="ECO:0007669"/>
    <property type="project" value="InterPro"/>
</dbReference>
<evidence type="ECO:0000256" key="1">
    <source>
        <dbReference type="PROSITE-ProRule" id="PRU00042"/>
    </source>
</evidence>
<dbReference type="InterPro" id="IPR013087">
    <property type="entry name" value="Znf_C2H2_type"/>
</dbReference>
<feature type="domain" description="C2H2-type" evidence="3">
    <location>
        <begin position="48"/>
        <end position="74"/>
    </location>
</feature>
<dbReference type="GO" id="GO:0030155">
    <property type="term" value="P:regulation of cell adhesion"/>
    <property type="evidence" value="ECO:0007669"/>
    <property type="project" value="TreeGrafter"/>
</dbReference>
<feature type="compositionally biased region" description="Pro residues" evidence="2">
    <location>
        <begin position="288"/>
        <end position="300"/>
    </location>
</feature>
<keyword evidence="1" id="KW-0479">Metal-binding</keyword>
<feature type="compositionally biased region" description="Low complexity" evidence="2">
    <location>
        <begin position="158"/>
        <end position="180"/>
    </location>
</feature>
<feature type="region of interest" description="Disordered" evidence="2">
    <location>
        <begin position="91"/>
        <end position="202"/>
    </location>
</feature>
<dbReference type="Gramene" id="ONK73718">
    <property type="protein sequence ID" value="ONK73718"/>
    <property type="gene ID" value="A4U43_C04F34540"/>
</dbReference>
<protein>
    <recommendedName>
        <fullName evidence="3">C2H2-type domain-containing protein</fullName>
    </recommendedName>
</protein>
<dbReference type="PANTHER" id="PTHR13480">
    <property type="entry name" value="E3 UBIQUITIN-PROTEIN LIGASE HAKAI-RELATED"/>
    <property type="match status" value="1"/>
</dbReference>
<dbReference type="GO" id="GO:0016567">
    <property type="term" value="P:protein ubiquitination"/>
    <property type="evidence" value="ECO:0007669"/>
    <property type="project" value="InterPro"/>
</dbReference>
<evidence type="ECO:0000313" key="4">
    <source>
        <dbReference type="EMBL" id="ONK73718.1"/>
    </source>
</evidence>
<sequence length="320" mass="35487">MVSNARGIPTLEEVVSGVITFLQGGGEEPSCDERIQKIQTIKLMEGIYICGAPHCLKSFLRRSDLEAHINEAHADLIRPNIEKEEANDNNALNTAKPSSTDAQKQSQQPEVSTARAPPKPSAFSPSANSQDQDREERARRHQSRDPSPRPQLQPNPPQFQNQQQTQTSDFPAENQPQNWFPQPPTLPPFQQNPDQFPMNYPLPYPVQFPTDGSQPLYNVPQDSNQGSVLGVQPSPSAIGGFPNNLSQQWAMGFMSVPLQPLHMNNPQFLQGEGMTINPQIQGKESDQQPPPPLPLTPPPALAHQQQQQINRNRDFPPGFG</sequence>
<dbReference type="GO" id="GO:0008270">
    <property type="term" value="F:zinc ion binding"/>
    <property type="evidence" value="ECO:0007669"/>
    <property type="project" value="UniProtKB-KW"/>
</dbReference>
<proteinExistence type="predicted"/>
<accession>A0A5P1F5T7</accession>
<dbReference type="EMBL" id="CM007384">
    <property type="protein sequence ID" value="ONK73718.1"/>
    <property type="molecule type" value="Genomic_DNA"/>
</dbReference>
<reference evidence="5" key="1">
    <citation type="journal article" date="2017" name="Nat. Commun.">
        <title>The asparagus genome sheds light on the origin and evolution of a young Y chromosome.</title>
        <authorList>
            <person name="Harkess A."/>
            <person name="Zhou J."/>
            <person name="Xu C."/>
            <person name="Bowers J.E."/>
            <person name="Van der Hulst R."/>
            <person name="Ayyampalayam S."/>
            <person name="Mercati F."/>
            <person name="Riccardi P."/>
            <person name="McKain M.R."/>
            <person name="Kakrana A."/>
            <person name="Tang H."/>
            <person name="Ray J."/>
            <person name="Groenendijk J."/>
            <person name="Arikit S."/>
            <person name="Mathioni S.M."/>
            <person name="Nakano M."/>
            <person name="Shan H."/>
            <person name="Telgmann-Rauber A."/>
            <person name="Kanno A."/>
            <person name="Yue Z."/>
            <person name="Chen H."/>
            <person name="Li W."/>
            <person name="Chen Y."/>
            <person name="Xu X."/>
            <person name="Zhang Y."/>
            <person name="Luo S."/>
            <person name="Chen H."/>
            <person name="Gao J."/>
            <person name="Mao Z."/>
            <person name="Pires J.C."/>
            <person name="Luo M."/>
            <person name="Kudrna D."/>
            <person name="Wing R.A."/>
            <person name="Meyers B.C."/>
            <person name="Yi K."/>
            <person name="Kong H."/>
            <person name="Lavrijsen P."/>
            <person name="Sunseri F."/>
            <person name="Falavigna A."/>
            <person name="Ye Y."/>
            <person name="Leebens-Mack J.H."/>
            <person name="Chen G."/>
        </authorList>
    </citation>
    <scope>NUCLEOTIDE SEQUENCE [LARGE SCALE GENOMIC DNA]</scope>
    <source>
        <strain evidence="5">cv. DH0086</strain>
    </source>
</reference>
<feature type="region of interest" description="Disordered" evidence="2">
    <location>
        <begin position="277"/>
        <end position="320"/>
    </location>
</feature>
<feature type="compositionally biased region" description="Pro residues" evidence="2">
    <location>
        <begin position="148"/>
        <end position="157"/>
    </location>
</feature>